<dbReference type="AlphaFoldDB" id="A0AAU7LPW9"/>
<dbReference type="EMBL" id="CP157675">
    <property type="protein sequence ID" value="XBP69058.1"/>
    <property type="molecule type" value="Genomic_DNA"/>
</dbReference>
<dbReference type="InterPro" id="IPR032812">
    <property type="entry name" value="SbsA_Ig"/>
</dbReference>
<dbReference type="Gene3D" id="2.60.40.1220">
    <property type="match status" value="3"/>
</dbReference>
<reference evidence="4" key="1">
    <citation type="submission" date="2024-05" db="EMBL/GenBank/DDBJ databases">
        <authorList>
            <person name="Bunk B."/>
            <person name="Swiderski J."/>
            <person name="Sproer C."/>
            <person name="Thiel V."/>
        </authorList>
    </citation>
    <scope>NUCLEOTIDE SEQUENCE</scope>
    <source>
        <strain evidence="4">DSM 17735</strain>
    </source>
</reference>
<dbReference type="RefSeq" id="WP_349277370.1">
    <property type="nucleotide sequence ID" value="NZ_CBCSCU010000024.1"/>
</dbReference>
<evidence type="ECO:0000259" key="3">
    <source>
        <dbReference type="Pfam" id="PF13205"/>
    </source>
</evidence>
<dbReference type="PROSITE" id="PS51257">
    <property type="entry name" value="PROKAR_LIPOPROTEIN"/>
    <property type="match status" value="1"/>
</dbReference>
<dbReference type="InterPro" id="IPR014755">
    <property type="entry name" value="Cu-Rt/internalin_Ig-like"/>
</dbReference>
<sequence>MKPLNSQSRCRPWLAAVLLSALAAGCGGGRDPILGSGGATVVPAPAAVVLVAPVVTAVAPAPGSTGVALNNTLITAAFNEPVSMAGAASFTLSCAAPCASPAGVVALDSTQQLATFSLAPSATLAASTTYTATVSGATSLASGLALASPYVWRFTTGVTADTTRPRVSFTVPATANPGPLTGVPANTAIKAAFTEAMAPGTITAASFTVTCAAPCVSPAGSVSYSLASKTAIFRPAAALAVGATYTATVTAAATDLARNQLAGNQAPLPAASNHVWTFTTAAPVAPANVSVLSTQPAAGAANVCTNASINASFNVPSGFEMDPATVNAATFTVTGPAPAPVLAASVVLDDATGRVATFTPLAALTAGVTYSAVIKGGATGVKDLAIQGNPMLASHAWSFTAVNCIAPPVPSPIVLGAAAPFASYGGTAGMTNQGIDTVINGDIGTTAVSTGVTGFQDTAGNVYTVTPLNKGVVNGSIYTYPPAPGNAATKVIADAALAAAQVAYNQLVAMPPGAYAGAGELGLLTLAPGTYTSATSYQLTQGDLTLDAQGDPNAVFVFQMGSSLTVGIAGPTGARSIVLKNGAQAKNVFWQVGTSATINAAGGGFMKGTIIAQQAVTFSTAGNAKLTVLDGRALSLISGVTMVNTRINLP</sequence>
<proteinExistence type="inferred from homology"/>
<gene>
    <name evidence="4" type="ORF">ABLV49_14240</name>
</gene>
<evidence type="ECO:0000256" key="1">
    <source>
        <dbReference type="ARBA" id="ARBA00005445"/>
    </source>
</evidence>
<protein>
    <submittedName>
        <fullName evidence="4">Ice-binding family protein</fullName>
    </submittedName>
</protein>
<dbReference type="Pfam" id="PF13205">
    <property type="entry name" value="Big_5"/>
    <property type="match status" value="3"/>
</dbReference>
<dbReference type="Pfam" id="PF11999">
    <property type="entry name" value="Ice_binding"/>
    <property type="match status" value="1"/>
</dbReference>
<feature type="domain" description="SbsA Ig-like" evidence="3">
    <location>
        <begin position="289"/>
        <end position="400"/>
    </location>
</feature>
<evidence type="ECO:0000313" key="4">
    <source>
        <dbReference type="EMBL" id="XBP69058.1"/>
    </source>
</evidence>
<name>A0AAU7LPW9_9BURK</name>
<dbReference type="InterPro" id="IPR021884">
    <property type="entry name" value="Ice-bd_prot"/>
</dbReference>
<comment type="similarity">
    <text evidence="1">Belongs to the ice-binding protein family.</text>
</comment>
<evidence type="ECO:0000256" key="2">
    <source>
        <dbReference type="ARBA" id="ARBA00022729"/>
    </source>
</evidence>
<feature type="domain" description="SbsA Ig-like" evidence="3">
    <location>
        <begin position="161"/>
        <end position="280"/>
    </location>
</feature>
<keyword evidence="2" id="KW-0732">Signal</keyword>
<accession>A0AAU7LPW9</accession>
<organism evidence="4">
    <name type="scientific">Polaromonas hydrogenivorans</name>
    <dbReference type="NCBI Taxonomy" id="335476"/>
    <lineage>
        <taxon>Bacteria</taxon>
        <taxon>Pseudomonadati</taxon>
        <taxon>Pseudomonadota</taxon>
        <taxon>Betaproteobacteria</taxon>
        <taxon>Burkholderiales</taxon>
        <taxon>Comamonadaceae</taxon>
        <taxon>Polaromonas</taxon>
    </lineage>
</organism>
<feature type="domain" description="SbsA Ig-like" evidence="3">
    <location>
        <begin position="52"/>
        <end position="156"/>
    </location>
</feature>